<keyword evidence="4" id="KW-1185">Reference proteome</keyword>
<name>A0A8J3CJ68_9PROT</name>
<dbReference type="PANTHER" id="PTHR11941:SF127">
    <property type="entry name" value="ENOYL-COA HYDRATASE ECHA18 (ENOYL HYDRASE) (UNSATURATED ACYL-COA HYDRATASE) (CROTONASE)-RELATED"/>
    <property type="match status" value="1"/>
</dbReference>
<dbReference type="Proteomes" id="UP000634004">
    <property type="component" value="Unassembled WGS sequence"/>
</dbReference>
<comment type="caution">
    <text evidence="3">The sequence shown here is derived from an EMBL/GenBank/DDBJ whole genome shotgun (WGS) entry which is preliminary data.</text>
</comment>
<evidence type="ECO:0000256" key="2">
    <source>
        <dbReference type="RuleBase" id="RU003707"/>
    </source>
</evidence>
<comment type="similarity">
    <text evidence="1 2">Belongs to the enoyl-CoA hydratase/isomerase family.</text>
</comment>
<dbReference type="SUPFAM" id="SSF52096">
    <property type="entry name" value="ClpP/crotonase"/>
    <property type="match status" value="1"/>
</dbReference>
<dbReference type="GO" id="GO:0003824">
    <property type="term" value="F:catalytic activity"/>
    <property type="evidence" value="ECO:0007669"/>
    <property type="project" value="InterPro"/>
</dbReference>
<dbReference type="AlphaFoldDB" id="A0A8J3CJ68"/>
<dbReference type="InterPro" id="IPR001753">
    <property type="entry name" value="Enoyl-CoA_hydra/iso"/>
</dbReference>
<dbReference type="PANTHER" id="PTHR11941">
    <property type="entry name" value="ENOYL-COA HYDRATASE-RELATED"/>
    <property type="match status" value="1"/>
</dbReference>
<protein>
    <recommendedName>
        <fullName evidence="5">Enoyl-CoA hydratase</fullName>
    </recommendedName>
</protein>
<evidence type="ECO:0000313" key="4">
    <source>
        <dbReference type="Proteomes" id="UP000634004"/>
    </source>
</evidence>
<reference evidence="3" key="2">
    <citation type="submission" date="2020-09" db="EMBL/GenBank/DDBJ databases">
        <authorList>
            <person name="Sun Q."/>
            <person name="Kim S."/>
        </authorList>
    </citation>
    <scope>NUCLEOTIDE SEQUENCE</scope>
    <source>
        <strain evidence="3">KCTC 32513</strain>
    </source>
</reference>
<dbReference type="PROSITE" id="PS00166">
    <property type="entry name" value="ENOYL_COA_HYDRATASE"/>
    <property type="match status" value="1"/>
</dbReference>
<dbReference type="CDD" id="cd06558">
    <property type="entry name" value="crotonase-like"/>
    <property type="match status" value="1"/>
</dbReference>
<gene>
    <name evidence="3" type="ORF">GCM10009069_00340</name>
</gene>
<dbReference type="EMBL" id="BMZH01000001">
    <property type="protein sequence ID" value="GHA81309.1"/>
    <property type="molecule type" value="Genomic_DNA"/>
</dbReference>
<sequence length="135" mass="13948">MTDHIKTDISDDGIARLTLSQPARRNALNAEMWAALPVVLSALEAENPTALIVQGDGDHFAAGADISEFETLYSTPESAAQISADIQTAFDALAAFPMPTIAAIRGACVGGGCGLALCCDIRLADATARFAITPA</sequence>
<evidence type="ECO:0000313" key="3">
    <source>
        <dbReference type="EMBL" id="GHA81309.1"/>
    </source>
</evidence>
<reference evidence="3" key="1">
    <citation type="journal article" date="2014" name="Int. J. Syst. Evol. Microbiol.">
        <title>Complete genome sequence of Corynebacterium casei LMG S-19264T (=DSM 44701T), isolated from a smear-ripened cheese.</title>
        <authorList>
            <consortium name="US DOE Joint Genome Institute (JGI-PGF)"/>
            <person name="Walter F."/>
            <person name="Albersmeier A."/>
            <person name="Kalinowski J."/>
            <person name="Ruckert C."/>
        </authorList>
    </citation>
    <scope>NUCLEOTIDE SEQUENCE</scope>
    <source>
        <strain evidence="3">KCTC 32513</strain>
    </source>
</reference>
<dbReference type="Gene3D" id="3.90.226.10">
    <property type="entry name" value="2-enoyl-CoA Hydratase, Chain A, domain 1"/>
    <property type="match status" value="1"/>
</dbReference>
<accession>A0A8J3CJ68</accession>
<proteinExistence type="inferred from homology"/>
<dbReference type="Pfam" id="PF00378">
    <property type="entry name" value="ECH_1"/>
    <property type="match status" value="1"/>
</dbReference>
<dbReference type="InterPro" id="IPR018376">
    <property type="entry name" value="Enoyl-CoA_hyd/isom_CS"/>
</dbReference>
<organism evidence="3 4">
    <name type="scientific">Algimonas arctica</name>
    <dbReference type="NCBI Taxonomy" id="1479486"/>
    <lineage>
        <taxon>Bacteria</taxon>
        <taxon>Pseudomonadati</taxon>
        <taxon>Pseudomonadota</taxon>
        <taxon>Alphaproteobacteria</taxon>
        <taxon>Maricaulales</taxon>
        <taxon>Robiginitomaculaceae</taxon>
        <taxon>Algimonas</taxon>
    </lineage>
</organism>
<dbReference type="InterPro" id="IPR029045">
    <property type="entry name" value="ClpP/crotonase-like_dom_sf"/>
</dbReference>
<evidence type="ECO:0000256" key="1">
    <source>
        <dbReference type="ARBA" id="ARBA00005254"/>
    </source>
</evidence>
<evidence type="ECO:0008006" key="5">
    <source>
        <dbReference type="Google" id="ProtNLM"/>
    </source>
</evidence>
<dbReference type="GO" id="GO:0006635">
    <property type="term" value="P:fatty acid beta-oxidation"/>
    <property type="evidence" value="ECO:0007669"/>
    <property type="project" value="TreeGrafter"/>
</dbReference>